<feature type="domain" description="Glycosyltransferase 2-like" evidence="2">
    <location>
        <begin position="40"/>
        <end position="197"/>
    </location>
</feature>
<dbReference type="Pfam" id="PF22181">
    <property type="entry name" value="TarS_linker"/>
    <property type="match status" value="1"/>
</dbReference>
<evidence type="ECO:0000259" key="3">
    <source>
        <dbReference type="Pfam" id="PF22181"/>
    </source>
</evidence>
<evidence type="ECO:0008006" key="6">
    <source>
        <dbReference type="Google" id="ProtNLM"/>
    </source>
</evidence>
<reference evidence="5" key="1">
    <citation type="journal article" date="2019" name="Int. J. Syst. Evol. Microbiol.">
        <title>The Global Catalogue of Microorganisms (GCM) 10K type strain sequencing project: providing services to taxonomists for standard genome sequencing and annotation.</title>
        <authorList>
            <consortium name="The Broad Institute Genomics Platform"/>
            <consortium name="The Broad Institute Genome Sequencing Center for Infectious Disease"/>
            <person name="Wu L."/>
            <person name="Ma J."/>
        </authorList>
    </citation>
    <scope>NUCLEOTIDE SEQUENCE [LARGE SCALE GENOMIC DNA]</scope>
    <source>
        <strain evidence="5">JCM 30846</strain>
    </source>
</reference>
<keyword evidence="5" id="KW-1185">Reference proteome</keyword>
<protein>
    <recommendedName>
        <fullName evidence="6">Glycosyl transferase</fullName>
    </recommendedName>
</protein>
<dbReference type="InterPro" id="IPR001173">
    <property type="entry name" value="Glyco_trans_2-like"/>
</dbReference>
<evidence type="ECO:0000313" key="4">
    <source>
        <dbReference type="EMBL" id="GAA3729534.1"/>
    </source>
</evidence>
<evidence type="ECO:0000256" key="1">
    <source>
        <dbReference type="SAM" id="MobiDB-lite"/>
    </source>
</evidence>
<accession>A0ABP7F2H7</accession>
<feature type="compositionally biased region" description="Basic and acidic residues" evidence="1">
    <location>
        <begin position="14"/>
        <end position="24"/>
    </location>
</feature>
<dbReference type="InterPro" id="IPR029044">
    <property type="entry name" value="Nucleotide-diphossugar_trans"/>
</dbReference>
<name>A0ABP7F2H7_9ACTN</name>
<dbReference type="InterPro" id="IPR054028">
    <property type="entry name" value="TarS/TarP_linker"/>
</dbReference>
<evidence type="ECO:0000259" key="2">
    <source>
        <dbReference type="Pfam" id="PF00535"/>
    </source>
</evidence>
<dbReference type="PANTHER" id="PTHR22916">
    <property type="entry name" value="GLYCOSYLTRANSFERASE"/>
    <property type="match status" value="1"/>
</dbReference>
<dbReference type="Gene3D" id="3.90.550.10">
    <property type="entry name" value="Spore Coat Polysaccharide Biosynthesis Protein SpsA, Chain A"/>
    <property type="match status" value="1"/>
</dbReference>
<dbReference type="RefSeq" id="WP_345646373.1">
    <property type="nucleotide sequence ID" value="NZ_BAABEP010000016.1"/>
</dbReference>
<sequence>MLNDTNEPAATARDQADDAREQPDGARVAAGGAAPRVKVSVVVPVYNPGPAIDGLIASLLRQTMPAGEWEAIFVDDGSTDGTGARLDALAAEHPGCVRVEHIPNSGWPSRPRNLGIELARGEYVQFADHDDWLGDEALHRLYAYARENGADVVVGKMAGRGRGVPRELFRRNRPDAKLAKDPLIDSLTPHKMFRRRFLLDAGLRFPEGKRRLEDHVFVTAAYFAAARISVLSDYVCYFHVALGDASNAGFRRFDPAGYFGNLREALDIVDAHTEPGALRDRLHRRWLRVEMVGRLTSARHLAAPEDWRRDFFREVRSVLVERFAPGVAAGLPAPQRALAALVEADRFDAVRQLALWQSGVRARASARVTGASEITVEGELTAPGGAPLTFRTVDGRDVLAPPVDGIPAPALDVTDRVKSARMDLVARRRGGGGEEFFVPGETTATRVPVGEGTFALRHRTVAKLAPDTINSGRNGGRWELKARIASCGWQQETELRVSLAIASDGAPPVLRKGTSAPLMTRLKRRARRLTGGSGSK</sequence>
<dbReference type="PANTHER" id="PTHR22916:SF3">
    <property type="entry name" value="UDP-GLCNAC:BETAGAL BETA-1,3-N-ACETYLGLUCOSAMINYLTRANSFERASE-LIKE PROTEIN 1"/>
    <property type="match status" value="1"/>
</dbReference>
<organism evidence="4 5">
    <name type="scientific">Streptomyces tremellae</name>
    <dbReference type="NCBI Taxonomy" id="1124239"/>
    <lineage>
        <taxon>Bacteria</taxon>
        <taxon>Bacillati</taxon>
        <taxon>Actinomycetota</taxon>
        <taxon>Actinomycetes</taxon>
        <taxon>Kitasatosporales</taxon>
        <taxon>Streptomycetaceae</taxon>
        <taxon>Streptomyces</taxon>
    </lineage>
</organism>
<dbReference type="Proteomes" id="UP001499884">
    <property type="component" value="Unassembled WGS sequence"/>
</dbReference>
<dbReference type="Pfam" id="PF00535">
    <property type="entry name" value="Glycos_transf_2"/>
    <property type="match status" value="1"/>
</dbReference>
<feature type="domain" description="TarS/TarP linker" evidence="3">
    <location>
        <begin position="255"/>
        <end position="354"/>
    </location>
</feature>
<evidence type="ECO:0000313" key="5">
    <source>
        <dbReference type="Proteomes" id="UP001499884"/>
    </source>
</evidence>
<dbReference type="CDD" id="cd00761">
    <property type="entry name" value="Glyco_tranf_GTA_type"/>
    <property type="match status" value="1"/>
</dbReference>
<dbReference type="SUPFAM" id="SSF53448">
    <property type="entry name" value="Nucleotide-diphospho-sugar transferases"/>
    <property type="match status" value="1"/>
</dbReference>
<comment type="caution">
    <text evidence="4">The sequence shown here is derived from an EMBL/GenBank/DDBJ whole genome shotgun (WGS) entry which is preliminary data.</text>
</comment>
<dbReference type="EMBL" id="BAABEP010000016">
    <property type="protein sequence ID" value="GAA3729534.1"/>
    <property type="molecule type" value="Genomic_DNA"/>
</dbReference>
<feature type="region of interest" description="Disordered" evidence="1">
    <location>
        <begin position="1"/>
        <end position="31"/>
    </location>
</feature>
<proteinExistence type="predicted"/>
<gene>
    <name evidence="4" type="ORF">GCM10023082_29160</name>
</gene>